<keyword evidence="3" id="KW-1185">Reference proteome</keyword>
<dbReference type="RefSeq" id="WP_152806078.1">
    <property type="nucleotide sequence ID" value="NZ_WHNX01000031.1"/>
</dbReference>
<sequence>MNNEQIRNVFKISSLYIAATIGAGFASGKEIFLFFTIYGESSRFGIILAGILFVVVGYVLFDYIRVHNPESINDLFTRLIGEKLSFIVSIIICIFLIGVLSIMLSGMANILSEIFSISYFTSSIFVSIVCFIILIFGIKAVVLLSQIITPVLIIGIYVLAILLLTESNSYTVSTGLNLTNNWGISSVTYISYNIIVSVVVLIDARYLITSRKIALLSALTGGIGLFTTSYLINLILLQYYPLISNIELPMLTLAKNYNLLVFFIWSTILFFSMLTTAVSCAVGSLNFIIPKIKLPRIITILIFLIFTLQLTYIGFSNLILIFYPVFGYIGIALILLLVFRYVRREIF</sequence>
<accession>A0A6A7KBH8</accession>
<gene>
    <name evidence="2" type="ORF">GC105_14075</name>
</gene>
<keyword evidence="1" id="KW-1133">Transmembrane helix</keyword>
<feature type="transmembrane region" description="Helical" evidence="1">
    <location>
        <begin position="114"/>
        <end position="136"/>
    </location>
</feature>
<feature type="transmembrane region" description="Helical" evidence="1">
    <location>
        <begin position="143"/>
        <end position="164"/>
    </location>
</feature>
<feature type="transmembrane region" description="Helical" evidence="1">
    <location>
        <begin position="297"/>
        <end position="315"/>
    </location>
</feature>
<organism evidence="2 3">
    <name type="scientific">Alkalibaculum sporogenes</name>
    <dbReference type="NCBI Taxonomy" id="2655001"/>
    <lineage>
        <taxon>Bacteria</taxon>
        <taxon>Bacillati</taxon>
        <taxon>Bacillota</taxon>
        <taxon>Clostridia</taxon>
        <taxon>Eubacteriales</taxon>
        <taxon>Eubacteriaceae</taxon>
        <taxon>Alkalibaculum</taxon>
    </lineage>
</organism>
<evidence type="ECO:0000256" key="1">
    <source>
        <dbReference type="SAM" id="Phobius"/>
    </source>
</evidence>
<protein>
    <recommendedName>
        <fullName evidence="4">Transporter</fullName>
    </recommendedName>
</protein>
<feature type="transmembrane region" description="Helical" evidence="1">
    <location>
        <begin position="84"/>
        <end position="108"/>
    </location>
</feature>
<dbReference type="InterPro" id="IPR038728">
    <property type="entry name" value="YkvI-like"/>
</dbReference>
<evidence type="ECO:0000313" key="2">
    <source>
        <dbReference type="EMBL" id="MPW26909.1"/>
    </source>
</evidence>
<feature type="transmembrane region" description="Helical" evidence="1">
    <location>
        <begin position="321"/>
        <end position="342"/>
    </location>
</feature>
<comment type="caution">
    <text evidence="2">The sequence shown here is derived from an EMBL/GenBank/DDBJ whole genome shotgun (WGS) entry which is preliminary data.</text>
</comment>
<feature type="transmembrane region" description="Helical" evidence="1">
    <location>
        <begin position="184"/>
        <end position="202"/>
    </location>
</feature>
<dbReference type="EMBL" id="WHNX01000031">
    <property type="protein sequence ID" value="MPW26909.1"/>
    <property type="molecule type" value="Genomic_DNA"/>
</dbReference>
<feature type="transmembrane region" description="Helical" evidence="1">
    <location>
        <begin position="260"/>
        <end position="285"/>
    </location>
</feature>
<evidence type="ECO:0008006" key="4">
    <source>
        <dbReference type="Google" id="ProtNLM"/>
    </source>
</evidence>
<keyword evidence="1" id="KW-0472">Membrane</keyword>
<feature type="transmembrane region" description="Helical" evidence="1">
    <location>
        <begin position="214"/>
        <end position="240"/>
    </location>
</feature>
<proteinExistence type="predicted"/>
<dbReference type="PANTHER" id="PTHR37814:SF1">
    <property type="entry name" value="MEMBRANE PROTEIN"/>
    <property type="match status" value="1"/>
</dbReference>
<keyword evidence="1" id="KW-0812">Transmembrane</keyword>
<feature type="transmembrane region" description="Helical" evidence="1">
    <location>
        <begin position="12"/>
        <end position="38"/>
    </location>
</feature>
<feature type="transmembrane region" description="Helical" evidence="1">
    <location>
        <begin position="44"/>
        <end position="64"/>
    </location>
</feature>
<name>A0A6A7KBH8_9FIRM</name>
<dbReference type="AlphaFoldDB" id="A0A6A7KBH8"/>
<dbReference type="PANTHER" id="PTHR37814">
    <property type="entry name" value="CONSERVED MEMBRANE PROTEIN"/>
    <property type="match status" value="1"/>
</dbReference>
<reference evidence="2 3" key="1">
    <citation type="submission" date="2019-10" db="EMBL/GenBank/DDBJ databases">
        <title>Alkalibaculum tamaniensis sp.nov., a new alkaliphilic acetogen, isolated on methoxylated aromatics from a mud volcano.</title>
        <authorList>
            <person name="Khomyakova M.A."/>
            <person name="Merkel A.Y."/>
            <person name="Bonch-Osmolovskaya E.A."/>
            <person name="Slobodkin A.I."/>
        </authorList>
    </citation>
    <scope>NUCLEOTIDE SEQUENCE [LARGE SCALE GENOMIC DNA]</scope>
    <source>
        <strain evidence="2 3">M08DMB</strain>
    </source>
</reference>
<dbReference type="Proteomes" id="UP000440004">
    <property type="component" value="Unassembled WGS sequence"/>
</dbReference>
<evidence type="ECO:0000313" key="3">
    <source>
        <dbReference type="Proteomes" id="UP000440004"/>
    </source>
</evidence>